<evidence type="ECO:0000313" key="2">
    <source>
        <dbReference type="Proteomes" id="UP001558613"/>
    </source>
</evidence>
<reference evidence="1 2" key="1">
    <citation type="submission" date="2023-09" db="EMBL/GenBank/DDBJ databases">
        <authorList>
            <person name="Wang M."/>
        </authorList>
    </citation>
    <scope>NUCLEOTIDE SEQUENCE [LARGE SCALE GENOMIC DNA]</scope>
    <source>
        <strain evidence="1">GT-2023</strain>
        <tissue evidence="1">Liver</tissue>
    </source>
</reference>
<proteinExistence type="predicted"/>
<organism evidence="1 2">
    <name type="scientific">Cirrhinus molitorella</name>
    <name type="common">mud carp</name>
    <dbReference type="NCBI Taxonomy" id="172907"/>
    <lineage>
        <taxon>Eukaryota</taxon>
        <taxon>Metazoa</taxon>
        <taxon>Chordata</taxon>
        <taxon>Craniata</taxon>
        <taxon>Vertebrata</taxon>
        <taxon>Euteleostomi</taxon>
        <taxon>Actinopterygii</taxon>
        <taxon>Neopterygii</taxon>
        <taxon>Teleostei</taxon>
        <taxon>Ostariophysi</taxon>
        <taxon>Cypriniformes</taxon>
        <taxon>Cyprinidae</taxon>
        <taxon>Labeoninae</taxon>
        <taxon>Labeonini</taxon>
        <taxon>Cirrhinus</taxon>
    </lineage>
</organism>
<evidence type="ECO:0000313" key="1">
    <source>
        <dbReference type="EMBL" id="KAL1262395.1"/>
    </source>
</evidence>
<comment type="caution">
    <text evidence="1">The sequence shown here is derived from an EMBL/GenBank/DDBJ whole genome shotgun (WGS) entry which is preliminary data.</text>
</comment>
<protein>
    <submittedName>
        <fullName evidence="1">Uncharacterized protein</fullName>
    </submittedName>
</protein>
<dbReference type="EMBL" id="JAYMGO010000014">
    <property type="protein sequence ID" value="KAL1262395.1"/>
    <property type="molecule type" value="Genomic_DNA"/>
</dbReference>
<gene>
    <name evidence="1" type="ORF">QQF64_007660</name>
</gene>
<keyword evidence="2" id="KW-1185">Reference proteome</keyword>
<name>A0ABR3MBW6_9TELE</name>
<sequence length="108" mass="11704">MFPQVINDLFRKSTLSGSLAAHDTSSSRKRTSAACALIPSKSFTALKKKGAVESFTQRSTRSDFLKRATAQLTEFPKCILRHALSSQSRICLVVATVTGPEGEGQGTW</sequence>
<accession>A0ABR3MBW6</accession>
<dbReference type="Proteomes" id="UP001558613">
    <property type="component" value="Unassembled WGS sequence"/>
</dbReference>